<name>A0A5C6U3R8_9BURK</name>
<protein>
    <submittedName>
        <fullName evidence="2">Uncharacterized protein</fullName>
    </submittedName>
</protein>
<comment type="caution">
    <text evidence="2">The sequence shown here is derived from an EMBL/GenBank/DDBJ whole genome shotgun (WGS) entry which is preliminary data.</text>
</comment>
<dbReference type="EMBL" id="VOPW01000001">
    <property type="protein sequence ID" value="TXC66661.1"/>
    <property type="molecule type" value="Genomic_DNA"/>
</dbReference>
<evidence type="ECO:0000313" key="2">
    <source>
        <dbReference type="EMBL" id="TXC66661.1"/>
    </source>
</evidence>
<evidence type="ECO:0000256" key="1">
    <source>
        <dbReference type="SAM" id="MobiDB-lite"/>
    </source>
</evidence>
<keyword evidence="3" id="KW-1185">Reference proteome</keyword>
<feature type="region of interest" description="Disordered" evidence="1">
    <location>
        <begin position="214"/>
        <end position="258"/>
    </location>
</feature>
<reference evidence="2 3" key="1">
    <citation type="submission" date="2019-08" db="EMBL/GenBank/DDBJ databases">
        <authorList>
            <person name="Khan S.A."/>
            <person name="Jeon C.O."/>
            <person name="Jeong S.E."/>
        </authorList>
    </citation>
    <scope>NUCLEOTIDE SEQUENCE [LARGE SCALE GENOMIC DNA]</scope>
    <source>
        <strain evidence="3">IMCC1728</strain>
    </source>
</reference>
<gene>
    <name evidence="2" type="ORF">FSC37_15120</name>
</gene>
<proteinExistence type="predicted"/>
<sequence>MLALEGHGAGYLPEIDRRQLTLASMTDGDPKDFEWRLDASGGAPVLPGGSPLLPGGSPLLPGGSPLLPGGSPLLPANHMPMSTWGLGAALRAAADAGVPRISVIHFDNCFNMSVEVLHTVAPYAEYATGYPNYNFFTAGEGYPGVFATLAQQGATARDLAQAFAKGNQKILEDKRNHPTIGCAIRLERMKDITERLDDWPMRCSRHCARRRRARRRGSRWCRPSPRPFSRRSSTTPKPATCSRRRISSPTSPASPARC</sequence>
<feature type="compositionally biased region" description="Polar residues" evidence="1">
    <location>
        <begin position="247"/>
        <end position="258"/>
    </location>
</feature>
<accession>A0A5C6U3R8</accession>
<dbReference type="AlphaFoldDB" id="A0A5C6U3R8"/>
<dbReference type="Proteomes" id="UP000321832">
    <property type="component" value="Unassembled WGS sequence"/>
</dbReference>
<organism evidence="2 3">
    <name type="scientific">Piscinibacter aquaticus</name>
    <dbReference type="NCBI Taxonomy" id="392597"/>
    <lineage>
        <taxon>Bacteria</taxon>
        <taxon>Pseudomonadati</taxon>
        <taxon>Pseudomonadota</taxon>
        <taxon>Betaproteobacteria</taxon>
        <taxon>Burkholderiales</taxon>
        <taxon>Sphaerotilaceae</taxon>
        <taxon>Piscinibacter</taxon>
    </lineage>
</organism>
<evidence type="ECO:0000313" key="3">
    <source>
        <dbReference type="Proteomes" id="UP000321832"/>
    </source>
</evidence>